<feature type="transmembrane region" description="Helical" evidence="1">
    <location>
        <begin position="6"/>
        <end position="26"/>
    </location>
</feature>
<sequence length="248" mass="29669">MSINKLKSSIHTILIYPLIFMFSYLLKGKKEEYKSFFQNSFKNSQNENILSINIDTFDFKNKIKYFFDKDSLLFDKTKIDYTLNLDKSPEIKEFRIFDFAKKIDMIYSVSMLSSRVSNDNLLFDFNLVNKKFNDENINNFFKHLLIAYSSRKIDTIFLLKDSIKDKNILKVYDTFNLHLEDSKFIKFSNSKDLYVITCEKKNKKFDIIWLSSNREIELTDFTKVYDKFGNLLEKDIKITKNPIYAFHE</sequence>
<evidence type="ECO:0000313" key="3">
    <source>
        <dbReference type="Proteomes" id="UP000472839"/>
    </source>
</evidence>
<gene>
    <name evidence="2" type="ORF">GBG19_08735</name>
</gene>
<keyword evidence="1" id="KW-1133">Transmembrane helix</keyword>
<dbReference type="RefSeq" id="WP_152240850.1">
    <property type="nucleotide sequence ID" value="NZ_WFKI01000013.1"/>
</dbReference>
<keyword evidence="1" id="KW-0472">Membrane</keyword>
<dbReference type="EMBL" id="WFKK01000023">
    <property type="protein sequence ID" value="KAB7888584.1"/>
    <property type="molecule type" value="Genomic_DNA"/>
</dbReference>
<reference evidence="2 3" key="1">
    <citation type="submission" date="2019-10" db="EMBL/GenBank/DDBJ databases">
        <title>Poseidonibacter ostreae sp. nov., isolated from the gut of the Ostrea denselamellosa.</title>
        <authorList>
            <person name="Choi A."/>
        </authorList>
    </citation>
    <scope>NUCLEOTIDE SEQUENCE [LARGE SCALE GENOMIC DNA]</scope>
    <source>
        <strain evidence="2 3">SJOD-M-33</strain>
    </source>
</reference>
<evidence type="ECO:0000256" key="1">
    <source>
        <dbReference type="SAM" id="Phobius"/>
    </source>
</evidence>
<evidence type="ECO:0000313" key="2">
    <source>
        <dbReference type="EMBL" id="KAB7888584.1"/>
    </source>
</evidence>
<dbReference type="AlphaFoldDB" id="A0A6L4WSB9"/>
<proteinExistence type="predicted"/>
<dbReference type="Proteomes" id="UP000472839">
    <property type="component" value="Unassembled WGS sequence"/>
</dbReference>
<comment type="caution">
    <text evidence="2">The sequence shown here is derived from an EMBL/GenBank/DDBJ whole genome shotgun (WGS) entry which is preliminary data.</text>
</comment>
<protein>
    <submittedName>
        <fullName evidence="2">Uncharacterized protein</fullName>
    </submittedName>
</protein>
<accession>A0A6L4WSB9</accession>
<keyword evidence="1" id="KW-0812">Transmembrane</keyword>
<organism evidence="2 3">
    <name type="scientific">Poseidonibacter ostreae</name>
    <dbReference type="NCBI Taxonomy" id="2654171"/>
    <lineage>
        <taxon>Bacteria</taxon>
        <taxon>Pseudomonadati</taxon>
        <taxon>Campylobacterota</taxon>
        <taxon>Epsilonproteobacteria</taxon>
        <taxon>Campylobacterales</taxon>
        <taxon>Arcobacteraceae</taxon>
        <taxon>Poseidonibacter</taxon>
    </lineage>
</organism>
<name>A0A6L4WSB9_9BACT</name>